<keyword evidence="3" id="KW-0813">Transport</keyword>
<keyword evidence="8 12" id="KW-1133">Transmembrane helix</keyword>
<evidence type="ECO:0000256" key="4">
    <source>
        <dbReference type="ARBA" id="ARBA00022475"/>
    </source>
</evidence>
<keyword evidence="7" id="KW-0965">Cell junction</keyword>
<evidence type="ECO:0000256" key="2">
    <source>
        <dbReference type="ARBA" id="ARBA00004651"/>
    </source>
</evidence>
<dbReference type="Pfam" id="PF00876">
    <property type="entry name" value="Innexin"/>
    <property type="match status" value="1"/>
</dbReference>
<keyword evidence="6" id="KW-0303">Gap junction</keyword>
<protein>
    <recommendedName>
        <fullName evidence="16">Innexin</fullName>
    </recommendedName>
</protein>
<keyword evidence="10 12" id="KW-0472">Membrane</keyword>
<keyword evidence="15" id="KW-1185">Reference proteome</keyword>
<accession>A0ABR1EWU9</accession>
<evidence type="ECO:0000256" key="5">
    <source>
        <dbReference type="ARBA" id="ARBA00022692"/>
    </source>
</evidence>
<organism evidence="13 15">
    <name type="scientific">Necator americanus</name>
    <name type="common">Human hookworm</name>
    <dbReference type="NCBI Taxonomy" id="51031"/>
    <lineage>
        <taxon>Eukaryota</taxon>
        <taxon>Metazoa</taxon>
        <taxon>Ecdysozoa</taxon>
        <taxon>Nematoda</taxon>
        <taxon>Chromadorea</taxon>
        <taxon>Rhabditida</taxon>
        <taxon>Rhabditina</taxon>
        <taxon>Rhabditomorpha</taxon>
        <taxon>Strongyloidea</taxon>
        <taxon>Ancylostomatidae</taxon>
        <taxon>Bunostominae</taxon>
        <taxon>Necator</taxon>
    </lineage>
</organism>
<evidence type="ECO:0008006" key="16">
    <source>
        <dbReference type="Google" id="ProtNLM"/>
    </source>
</evidence>
<evidence type="ECO:0000256" key="10">
    <source>
        <dbReference type="ARBA" id="ARBA00023136"/>
    </source>
</evidence>
<name>A0ABR1EWU9_NECAM</name>
<evidence type="ECO:0000313" key="15">
    <source>
        <dbReference type="Proteomes" id="UP001303046"/>
    </source>
</evidence>
<comment type="subcellular location">
    <subcellularLocation>
        <location evidence="1">Cell junction</location>
        <location evidence="1">Gap junction</location>
    </subcellularLocation>
    <subcellularLocation>
        <location evidence="2">Cell membrane</location>
        <topology evidence="2">Multi-pass membrane protein</topology>
    </subcellularLocation>
</comment>
<proteinExistence type="predicted"/>
<sequence>MSIEGVLRAVRRSMASNDDDWSDRLSHLITSNMLVTAAGIVSYKMFSDGPLECMPPSFFPKSWSRKTNNGNFNLAIFYLIAIDWYLLSVYSPRVVDEQI</sequence>
<comment type="caution">
    <text evidence="13">The sequence shown here is derived from an EMBL/GenBank/DDBJ whole genome shotgun (WGS) entry which is preliminary data.</text>
</comment>
<keyword evidence="4" id="KW-1003">Cell membrane</keyword>
<dbReference type="InterPro" id="IPR000990">
    <property type="entry name" value="Innexin"/>
</dbReference>
<evidence type="ECO:0000256" key="1">
    <source>
        <dbReference type="ARBA" id="ARBA00004610"/>
    </source>
</evidence>
<dbReference type="EMBL" id="JAVFWL010000007">
    <property type="protein sequence ID" value="KAK6767255.1"/>
    <property type="molecule type" value="Genomic_DNA"/>
</dbReference>
<evidence type="ECO:0000313" key="14">
    <source>
        <dbReference type="EMBL" id="KAK6767255.1"/>
    </source>
</evidence>
<keyword evidence="5 12" id="KW-0812">Transmembrane</keyword>
<evidence type="ECO:0000256" key="8">
    <source>
        <dbReference type="ARBA" id="ARBA00022989"/>
    </source>
</evidence>
<evidence type="ECO:0000256" key="3">
    <source>
        <dbReference type="ARBA" id="ARBA00022448"/>
    </source>
</evidence>
<dbReference type="EMBL" id="JAVFWL010000006">
    <property type="protein sequence ID" value="KAK6767108.1"/>
    <property type="molecule type" value="Genomic_DNA"/>
</dbReference>
<feature type="transmembrane region" description="Helical" evidence="12">
    <location>
        <begin position="70"/>
        <end position="87"/>
    </location>
</feature>
<dbReference type="Proteomes" id="UP001303046">
    <property type="component" value="Unassembled WGS sequence"/>
</dbReference>
<reference evidence="13 15" key="1">
    <citation type="submission" date="2023-08" db="EMBL/GenBank/DDBJ databases">
        <title>A Necator americanus chromosomal reference genome.</title>
        <authorList>
            <person name="Ilik V."/>
            <person name="Petrzelkova K.J."/>
            <person name="Pardy F."/>
            <person name="Fuh T."/>
            <person name="Niatou-Singa F.S."/>
            <person name="Gouil Q."/>
            <person name="Baker L."/>
            <person name="Ritchie M.E."/>
            <person name="Jex A.R."/>
            <person name="Gazzola D."/>
            <person name="Li H."/>
            <person name="Toshio Fujiwara R."/>
            <person name="Zhan B."/>
            <person name="Aroian R.V."/>
            <person name="Pafco B."/>
            <person name="Schwarz E.M."/>
        </authorList>
    </citation>
    <scope>NUCLEOTIDE SEQUENCE [LARGE SCALE GENOMIC DNA]</scope>
    <source>
        <strain evidence="13 15">Aroian</strain>
        <tissue evidence="13">Whole animal</tissue>
    </source>
</reference>
<evidence type="ECO:0000256" key="12">
    <source>
        <dbReference type="SAM" id="Phobius"/>
    </source>
</evidence>
<keyword evidence="9" id="KW-0406">Ion transport</keyword>
<evidence type="ECO:0000256" key="9">
    <source>
        <dbReference type="ARBA" id="ARBA00023065"/>
    </source>
</evidence>
<evidence type="ECO:0000313" key="13">
    <source>
        <dbReference type="EMBL" id="KAK6767108.1"/>
    </source>
</evidence>
<evidence type="ECO:0000256" key="6">
    <source>
        <dbReference type="ARBA" id="ARBA00022868"/>
    </source>
</evidence>
<gene>
    <name evidence="13" type="primary">Necator_chrX.g26569</name>
    <name evidence="14" type="synonym">Necator_2022.05.29.01.07.g45</name>
    <name evidence="13" type="ORF">RB195_026402</name>
    <name evidence="14" type="ORF">RB195_026493</name>
</gene>
<evidence type="ECO:0000256" key="7">
    <source>
        <dbReference type="ARBA" id="ARBA00022949"/>
    </source>
</evidence>
<keyword evidence="11" id="KW-0407">Ion channel</keyword>
<evidence type="ECO:0000256" key="11">
    <source>
        <dbReference type="ARBA" id="ARBA00023303"/>
    </source>
</evidence>